<dbReference type="SUPFAM" id="SSF48498">
    <property type="entry name" value="Tetracyclin repressor-like, C-terminal domain"/>
    <property type="match status" value="1"/>
</dbReference>
<name>A0A927MQ73_9BACL</name>
<keyword evidence="5" id="KW-1185">Reference proteome</keyword>
<dbReference type="Pfam" id="PF00440">
    <property type="entry name" value="TetR_N"/>
    <property type="match status" value="1"/>
</dbReference>
<reference evidence="4" key="1">
    <citation type="submission" date="2020-10" db="EMBL/GenBank/DDBJ databases">
        <title>Genomic Encyclopedia of Type Strains, Phase IV (KMG-IV): sequencing the most valuable type-strain genomes for metagenomic binning, comparative biology and taxonomic classification.</title>
        <authorList>
            <person name="Goeker M."/>
        </authorList>
    </citation>
    <scope>NUCLEOTIDE SEQUENCE</scope>
    <source>
        <strain evidence="4">DSM 13886</strain>
    </source>
</reference>
<dbReference type="PROSITE" id="PS50977">
    <property type="entry name" value="HTH_TETR_2"/>
    <property type="match status" value="1"/>
</dbReference>
<dbReference type="GO" id="GO:0000976">
    <property type="term" value="F:transcription cis-regulatory region binding"/>
    <property type="evidence" value="ECO:0007669"/>
    <property type="project" value="TreeGrafter"/>
</dbReference>
<dbReference type="PANTHER" id="PTHR30055:SF226">
    <property type="entry name" value="HTH-TYPE TRANSCRIPTIONAL REGULATOR PKSA"/>
    <property type="match status" value="1"/>
</dbReference>
<dbReference type="PANTHER" id="PTHR30055">
    <property type="entry name" value="HTH-TYPE TRANSCRIPTIONAL REGULATOR RUTR"/>
    <property type="match status" value="1"/>
</dbReference>
<evidence type="ECO:0000256" key="1">
    <source>
        <dbReference type="ARBA" id="ARBA00023125"/>
    </source>
</evidence>
<gene>
    <name evidence="4" type="ORF">H4683_002461</name>
</gene>
<dbReference type="Proteomes" id="UP000658225">
    <property type="component" value="Unassembled WGS sequence"/>
</dbReference>
<feature type="DNA-binding region" description="H-T-H motif" evidence="2">
    <location>
        <begin position="27"/>
        <end position="46"/>
    </location>
</feature>
<dbReference type="RefSeq" id="WP_192599090.1">
    <property type="nucleotide sequence ID" value="NZ_JADBEL010000013.1"/>
</dbReference>
<dbReference type="InterPro" id="IPR009057">
    <property type="entry name" value="Homeodomain-like_sf"/>
</dbReference>
<dbReference type="GO" id="GO:0003700">
    <property type="term" value="F:DNA-binding transcription factor activity"/>
    <property type="evidence" value="ECO:0007669"/>
    <property type="project" value="TreeGrafter"/>
</dbReference>
<dbReference type="SUPFAM" id="SSF46689">
    <property type="entry name" value="Homeodomain-like"/>
    <property type="match status" value="1"/>
</dbReference>
<dbReference type="EMBL" id="JADBEL010000013">
    <property type="protein sequence ID" value="MBE1555356.1"/>
    <property type="molecule type" value="Genomic_DNA"/>
</dbReference>
<dbReference type="InterPro" id="IPR039536">
    <property type="entry name" value="TetR_C_Proteobacteria"/>
</dbReference>
<evidence type="ECO:0000259" key="3">
    <source>
        <dbReference type="PROSITE" id="PS50977"/>
    </source>
</evidence>
<sequence length="193" mass="21875">MTTQPTPDRILDAALKLISEKGYTAATTKAIAELAGVNEVTIFRHFGNKRGVLKAIVATFSYSPLLKEMLQKDVTWELETDLFHFSMEYFRYMMSIKDFVMISFKEAIQFPEIDEEIANVPLIIKRELMEYFSKMKDRGKLADTNIEATAMAFIALNFGFFISRARLGSSVSQLSIEDLLQTSTSIFSRGITP</sequence>
<keyword evidence="1 2" id="KW-0238">DNA-binding</keyword>
<proteinExistence type="predicted"/>
<feature type="domain" description="HTH tetR-type" evidence="3">
    <location>
        <begin position="4"/>
        <end position="64"/>
    </location>
</feature>
<evidence type="ECO:0000313" key="4">
    <source>
        <dbReference type="EMBL" id="MBE1555356.1"/>
    </source>
</evidence>
<dbReference type="AlphaFoldDB" id="A0A927MQ73"/>
<organism evidence="4 5">
    <name type="scientific">Sporosarcina limicola</name>
    <dbReference type="NCBI Taxonomy" id="34101"/>
    <lineage>
        <taxon>Bacteria</taxon>
        <taxon>Bacillati</taxon>
        <taxon>Bacillota</taxon>
        <taxon>Bacilli</taxon>
        <taxon>Bacillales</taxon>
        <taxon>Caryophanaceae</taxon>
        <taxon>Sporosarcina</taxon>
    </lineage>
</organism>
<dbReference type="InterPro" id="IPR036271">
    <property type="entry name" value="Tet_transcr_reg_TetR-rel_C_sf"/>
</dbReference>
<dbReference type="PRINTS" id="PR00455">
    <property type="entry name" value="HTHTETR"/>
</dbReference>
<protein>
    <submittedName>
        <fullName evidence="4">AcrR family transcriptional regulator</fullName>
    </submittedName>
</protein>
<comment type="caution">
    <text evidence="4">The sequence shown here is derived from an EMBL/GenBank/DDBJ whole genome shotgun (WGS) entry which is preliminary data.</text>
</comment>
<evidence type="ECO:0000313" key="5">
    <source>
        <dbReference type="Proteomes" id="UP000658225"/>
    </source>
</evidence>
<evidence type="ECO:0000256" key="2">
    <source>
        <dbReference type="PROSITE-ProRule" id="PRU00335"/>
    </source>
</evidence>
<dbReference type="Pfam" id="PF14246">
    <property type="entry name" value="TetR_C_7"/>
    <property type="match status" value="1"/>
</dbReference>
<dbReference type="InterPro" id="IPR050109">
    <property type="entry name" value="HTH-type_TetR-like_transc_reg"/>
</dbReference>
<dbReference type="Gene3D" id="1.10.357.10">
    <property type="entry name" value="Tetracycline Repressor, domain 2"/>
    <property type="match status" value="1"/>
</dbReference>
<accession>A0A927MQ73</accession>
<dbReference type="InterPro" id="IPR001647">
    <property type="entry name" value="HTH_TetR"/>
</dbReference>